<dbReference type="InterPro" id="IPR037165">
    <property type="entry name" value="AldOxase/xan_DH_Mopterin-bd_sf"/>
</dbReference>
<reference evidence="3 4" key="1">
    <citation type="submission" date="2018-06" db="EMBL/GenBank/DDBJ databases">
        <title>Spongiibacterium sp. HME9304 Genome sequencing and assembly.</title>
        <authorList>
            <person name="Kang H."/>
            <person name="Kim H."/>
            <person name="Joh K."/>
        </authorList>
    </citation>
    <scope>NUCLEOTIDE SEQUENCE [LARGE SCALE GENOMIC DNA]</scope>
    <source>
        <strain evidence="3 4">HME9304</strain>
    </source>
</reference>
<keyword evidence="3" id="KW-0560">Oxidoreductase</keyword>
<dbReference type="PIRSF" id="PIRSF036389">
    <property type="entry name" value="IOR_B"/>
    <property type="match status" value="1"/>
</dbReference>
<dbReference type="EMBL" id="CP030104">
    <property type="protein sequence ID" value="AWX46107.1"/>
    <property type="molecule type" value="Genomic_DNA"/>
</dbReference>
<evidence type="ECO:0000313" key="4">
    <source>
        <dbReference type="Proteomes" id="UP000248536"/>
    </source>
</evidence>
<keyword evidence="4" id="KW-1185">Reference proteome</keyword>
<keyword evidence="1" id="KW-0472">Membrane</keyword>
<dbReference type="RefSeq" id="WP_112379424.1">
    <property type="nucleotide sequence ID" value="NZ_CP030104.1"/>
</dbReference>
<dbReference type="KEGG" id="spon:HME9304_03139"/>
<accession>A0A2Z4LXS2</accession>
<dbReference type="GO" id="GO:0047121">
    <property type="term" value="F:isoquinoline 1-oxidoreductase activity"/>
    <property type="evidence" value="ECO:0007669"/>
    <property type="project" value="UniProtKB-EC"/>
</dbReference>
<evidence type="ECO:0000256" key="1">
    <source>
        <dbReference type="SAM" id="Phobius"/>
    </source>
</evidence>
<dbReference type="EC" id="1.3.99.16" evidence="3"/>
<dbReference type="InterPro" id="IPR052516">
    <property type="entry name" value="N-heterocyclic_Hydroxylase"/>
</dbReference>
<dbReference type="SMART" id="SM01008">
    <property type="entry name" value="Ald_Xan_dh_C"/>
    <property type="match status" value="1"/>
</dbReference>
<dbReference type="InterPro" id="IPR046867">
    <property type="entry name" value="AldOxase/xan_DH_MoCoBD2"/>
</dbReference>
<dbReference type="AlphaFoldDB" id="A0A2Z4LXS2"/>
<dbReference type="PANTHER" id="PTHR47495:SF2">
    <property type="entry name" value="ALDEHYDE DEHYDROGENASE"/>
    <property type="match status" value="1"/>
</dbReference>
<keyword evidence="1" id="KW-0812">Transmembrane</keyword>
<dbReference type="PANTHER" id="PTHR47495">
    <property type="entry name" value="ALDEHYDE DEHYDROGENASE"/>
    <property type="match status" value="1"/>
</dbReference>
<dbReference type="Pfam" id="PF02738">
    <property type="entry name" value="MoCoBD_1"/>
    <property type="match status" value="1"/>
</dbReference>
<dbReference type="InterPro" id="IPR012368">
    <property type="entry name" value="OxRdtase_Mopterin-bd_su_IorB"/>
</dbReference>
<feature type="transmembrane region" description="Helical" evidence="1">
    <location>
        <begin position="16"/>
        <end position="35"/>
    </location>
</feature>
<dbReference type="InterPro" id="IPR000674">
    <property type="entry name" value="Ald_Oxase/Xan_DH_a/b"/>
</dbReference>
<dbReference type="Proteomes" id="UP000248536">
    <property type="component" value="Chromosome"/>
</dbReference>
<proteinExistence type="predicted"/>
<evidence type="ECO:0000313" key="3">
    <source>
        <dbReference type="EMBL" id="AWX46107.1"/>
    </source>
</evidence>
<dbReference type="OrthoDB" id="9767994at2"/>
<keyword evidence="1" id="KW-1133">Transmembrane helix</keyword>
<sequence length="731" mass="79853">MGKKEKSEKKISRRKFFVLGSVGTIGVLAIGTYVFRGSIRRVIANQVNSAEPPYMGNTDTPTIWFEILPDNSVMLYSPKVEMGQGVFTGLAQIAAEELEIPVSQIKVTHAPSISGNMDEFATGGSTSISSLWQPVRELAATMREMIKIEAAKKLEANIIDLTLANGIISNGNQSISYAETVKDKKNWEIPDTPTLKDVKSYKLVGKPIPRVDLHDKVFGTPIFGMDAKMPDMLYGAVVRPSAIDATLVGVHIVEAEKMPGVVKVVKENDFVGVVANSLLEAENAKKAIETNWKSEKFWQTSDIEAMVEVGKGKPFVIQKEGNVEKLFEDDKGIVISEFKSPIGAHAQLEPNGALAHVEADKVTVIISTQVVKITRDEIAERLGMDKEKVNIVPTFLGGGFGRRLHTPNGMQAAVLSKAVGKPVKCFFTRKEEFQNDTFRPPTHHVLKAKLSENGMIEGIEHNVSSGDVAFGSPMLPSFAEPILGADLGAWRGGMIQYGKIPNFQAISWRVKLPFATSWWRSLGLLANTFAIESFMDELSIKAKKDPVQFRLDQIQDDKRGIRLKKVIRAVAKKAGYVDEVINGRAMGFAASTDANTPCAQVVEVSITNDKIKVHKVTCAMDPGIIINPDQVRAQCEGAIIMGMSASIFEKMEVVDGELTPTIYGPYQMALMKDAPKEIDVVLLQNDDKPDAVGEPPLGPIGAAVANAVFRLTGKRIRTMPLQFALNNHKSA</sequence>
<dbReference type="Gene3D" id="3.90.1170.50">
    <property type="entry name" value="Aldehyde oxidase/xanthine dehydrogenase, a/b hammerhead"/>
    <property type="match status" value="1"/>
</dbReference>
<dbReference type="Gene3D" id="3.30.365.10">
    <property type="entry name" value="Aldehyde oxidase/xanthine dehydrogenase, molybdopterin binding domain"/>
    <property type="match status" value="4"/>
</dbReference>
<protein>
    <submittedName>
        <fullName evidence="3">Isoquinoline 1-oxidoreductase</fullName>
        <ecNumber evidence="3">1.3.99.16</ecNumber>
    </submittedName>
</protein>
<dbReference type="SUPFAM" id="SSF56003">
    <property type="entry name" value="Molybdenum cofactor-binding domain"/>
    <property type="match status" value="2"/>
</dbReference>
<dbReference type="InterPro" id="IPR008274">
    <property type="entry name" value="AldOxase/xan_DH_MoCoBD1"/>
</dbReference>
<gene>
    <name evidence="3" type="ORF">HME9304_03139</name>
</gene>
<feature type="domain" description="Aldehyde oxidase/xanthine dehydrogenase a/b hammerhead" evidence="2">
    <location>
        <begin position="218"/>
        <end position="296"/>
    </location>
</feature>
<organism evidence="3 4">
    <name type="scientific">Flagellimonas maritima</name>
    <dbReference type="NCBI Taxonomy" id="1383885"/>
    <lineage>
        <taxon>Bacteria</taxon>
        <taxon>Pseudomonadati</taxon>
        <taxon>Bacteroidota</taxon>
        <taxon>Flavobacteriia</taxon>
        <taxon>Flavobacteriales</taxon>
        <taxon>Flavobacteriaceae</taxon>
        <taxon>Flagellimonas</taxon>
    </lineage>
</organism>
<name>A0A2Z4LXS2_9FLAO</name>
<evidence type="ECO:0000259" key="2">
    <source>
        <dbReference type="SMART" id="SM01008"/>
    </source>
</evidence>
<dbReference type="Pfam" id="PF20256">
    <property type="entry name" value="MoCoBD_2"/>
    <property type="match status" value="1"/>
</dbReference>